<evidence type="ECO:0000313" key="3">
    <source>
        <dbReference type="Proteomes" id="UP000579153"/>
    </source>
</evidence>
<gene>
    <name evidence="2" type="ORF">HD596_004410</name>
</gene>
<feature type="chain" id="PRO_5030525033" description="Secreted protein" evidence="1">
    <location>
        <begin position="32"/>
        <end position="125"/>
    </location>
</feature>
<feature type="signal peptide" evidence="1">
    <location>
        <begin position="1"/>
        <end position="31"/>
    </location>
</feature>
<evidence type="ECO:0000256" key="1">
    <source>
        <dbReference type="SAM" id="SignalP"/>
    </source>
</evidence>
<organism evidence="2 3">
    <name type="scientific">Nonomuraea jabiensis</name>
    <dbReference type="NCBI Taxonomy" id="882448"/>
    <lineage>
        <taxon>Bacteria</taxon>
        <taxon>Bacillati</taxon>
        <taxon>Actinomycetota</taxon>
        <taxon>Actinomycetes</taxon>
        <taxon>Streptosporangiales</taxon>
        <taxon>Streptosporangiaceae</taxon>
        <taxon>Nonomuraea</taxon>
    </lineage>
</organism>
<protein>
    <recommendedName>
        <fullName evidence="4">Secreted protein</fullName>
    </recommendedName>
</protein>
<dbReference type="RefSeq" id="WP_185071189.1">
    <property type="nucleotide sequence ID" value="NZ_JACHMB010000001.1"/>
</dbReference>
<keyword evidence="1" id="KW-0732">Signal</keyword>
<comment type="caution">
    <text evidence="2">The sequence shown here is derived from an EMBL/GenBank/DDBJ whole genome shotgun (WGS) entry which is preliminary data.</text>
</comment>
<dbReference type="EMBL" id="JACHMB010000001">
    <property type="protein sequence ID" value="MBB5777654.1"/>
    <property type="molecule type" value="Genomic_DNA"/>
</dbReference>
<evidence type="ECO:0008006" key="4">
    <source>
        <dbReference type="Google" id="ProtNLM"/>
    </source>
</evidence>
<sequence>MKSMTKALLAGSALACLTVAGTTGTTGTAYAATGRLTLFSGTAGVSFIYETCQPPRDHPVELYLADTFDNQPAPGCQVVLTSRTGASQVLCVGRGSLPPELRQVLRVRIQPGTAPPCAYGPAAGS</sequence>
<proteinExistence type="predicted"/>
<keyword evidence="3" id="KW-1185">Reference proteome</keyword>
<reference evidence="2 3" key="1">
    <citation type="submission" date="2020-08" db="EMBL/GenBank/DDBJ databases">
        <title>Sequencing the genomes of 1000 actinobacteria strains.</title>
        <authorList>
            <person name="Klenk H.-P."/>
        </authorList>
    </citation>
    <scope>NUCLEOTIDE SEQUENCE [LARGE SCALE GENOMIC DNA]</scope>
    <source>
        <strain evidence="2 3">DSM 45507</strain>
    </source>
</reference>
<dbReference type="AlphaFoldDB" id="A0A7W9G5Q3"/>
<name>A0A7W9G5Q3_9ACTN</name>
<accession>A0A7W9G5Q3</accession>
<evidence type="ECO:0000313" key="2">
    <source>
        <dbReference type="EMBL" id="MBB5777654.1"/>
    </source>
</evidence>
<dbReference type="Proteomes" id="UP000579153">
    <property type="component" value="Unassembled WGS sequence"/>
</dbReference>